<feature type="domain" description="Phospholipase/carboxylesterase/thioesterase" evidence="3">
    <location>
        <begin position="15"/>
        <end position="215"/>
    </location>
</feature>
<dbReference type="Proteomes" id="UP001385499">
    <property type="component" value="Unassembled WGS sequence"/>
</dbReference>
<gene>
    <name evidence="4" type="ORF">V6575_19340</name>
</gene>
<dbReference type="EMBL" id="JBAKIA010000016">
    <property type="protein sequence ID" value="MEJ8476252.1"/>
    <property type="molecule type" value="Genomic_DNA"/>
</dbReference>
<dbReference type="SUPFAM" id="SSF53474">
    <property type="entry name" value="alpha/beta-Hydrolases"/>
    <property type="match status" value="1"/>
</dbReference>
<dbReference type="GO" id="GO:0016787">
    <property type="term" value="F:hydrolase activity"/>
    <property type="evidence" value="ECO:0007669"/>
    <property type="project" value="UniProtKB-KW"/>
</dbReference>
<evidence type="ECO:0000313" key="5">
    <source>
        <dbReference type="Proteomes" id="UP001385499"/>
    </source>
</evidence>
<keyword evidence="2 4" id="KW-0378">Hydrolase</keyword>
<dbReference type="RefSeq" id="WP_340276670.1">
    <property type="nucleotide sequence ID" value="NZ_JBAKIA010000016.1"/>
</dbReference>
<dbReference type="InterPro" id="IPR050565">
    <property type="entry name" value="LYPA1-2/EST-like"/>
</dbReference>
<dbReference type="Pfam" id="PF02230">
    <property type="entry name" value="Abhydrolase_2"/>
    <property type="match status" value="1"/>
</dbReference>
<name>A0ABU8TQ42_9HYPH</name>
<keyword evidence="5" id="KW-1185">Reference proteome</keyword>
<dbReference type="PANTHER" id="PTHR10655:SF17">
    <property type="entry name" value="LYSOPHOSPHOLIPASE-LIKE PROTEIN 1"/>
    <property type="match status" value="1"/>
</dbReference>
<evidence type="ECO:0000313" key="4">
    <source>
        <dbReference type="EMBL" id="MEJ8476252.1"/>
    </source>
</evidence>
<sequence>MTNSKLDGPRIEPATGEPAQKLVIILHGYGADGDDLIDLGRAWAGNLPDAAFVAPDAPEFLPYEAMGGRQWFPLHERDMREYRLGAEAVAPGLHRFLDAELTRLKLDETALAIVGFSQGAMMALQIGLRRQKPPAALLAYSGLLTGPDQVSGIQTASPVLLVHGADDDIVDPHYLATSQGALENAGALVESHMLEGLGHSIDERGMVLGGRFLTKNLGKQAFAA</sequence>
<reference evidence="4 5" key="1">
    <citation type="submission" date="2024-02" db="EMBL/GenBank/DDBJ databases">
        <title>Roseibium algae sp. nov., isolated from marine alga (Grateloupia sp.), showing potential in myo-inositol conversion.</title>
        <authorList>
            <person name="Wang Y."/>
        </authorList>
    </citation>
    <scope>NUCLEOTIDE SEQUENCE [LARGE SCALE GENOMIC DNA]</scope>
    <source>
        <strain evidence="4 5">H3510</strain>
    </source>
</reference>
<dbReference type="InterPro" id="IPR029058">
    <property type="entry name" value="AB_hydrolase_fold"/>
</dbReference>
<accession>A0ABU8TQ42</accession>
<proteinExistence type="inferred from homology"/>
<dbReference type="InterPro" id="IPR003140">
    <property type="entry name" value="PLipase/COase/thioEstase"/>
</dbReference>
<evidence type="ECO:0000259" key="3">
    <source>
        <dbReference type="Pfam" id="PF02230"/>
    </source>
</evidence>
<organism evidence="4 5">
    <name type="scientific">Roseibium algae</name>
    <dbReference type="NCBI Taxonomy" id="3123038"/>
    <lineage>
        <taxon>Bacteria</taxon>
        <taxon>Pseudomonadati</taxon>
        <taxon>Pseudomonadota</taxon>
        <taxon>Alphaproteobacteria</taxon>
        <taxon>Hyphomicrobiales</taxon>
        <taxon>Stappiaceae</taxon>
        <taxon>Roseibium</taxon>
    </lineage>
</organism>
<comment type="caution">
    <text evidence="4">The sequence shown here is derived from an EMBL/GenBank/DDBJ whole genome shotgun (WGS) entry which is preliminary data.</text>
</comment>
<evidence type="ECO:0000256" key="2">
    <source>
        <dbReference type="ARBA" id="ARBA00022801"/>
    </source>
</evidence>
<dbReference type="PANTHER" id="PTHR10655">
    <property type="entry name" value="LYSOPHOSPHOLIPASE-RELATED"/>
    <property type="match status" value="1"/>
</dbReference>
<dbReference type="Gene3D" id="3.40.50.1820">
    <property type="entry name" value="alpha/beta hydrolase"/>
    <property type="match status" value="1"/>
</dbReference>
<evidence type="ECO:0000256" key="1">
    <source>
        <dbReference type="ARBA" id="ARBA00006499"/>
    </source>
</evidence>
<protein>
    <submittedName>
        <fullName evidence="4">Dienelactone hydrolase family protein</fullName>
    </submittedName>
</protein>
<comment type="similarity">
    <text evidence="1">Belongs to the AB hydrolase superfamily. AB hydrolase 2 family.</text>
</comment>